<accession>A0A455SI02</accession>
<proteinExistence type="predicted"/>
<sequence>MLLTVGVVSNSIVRIDRAVAVLEGRGSPLFACIVHCPFRPCFEETEADIARSEGQDGVKNTRIWKVSGMVLLPEDRGGDEFEISPG</sequence>
<evidence type="ECO:0000313" key="1">
    <source>
        <dbReference type="EMBL" id="BBH88103.1"/>
    </source>
</evidence>
<protein>
    <submittedName>
        <fullName evidence="1">Uncharacterized protein</fullName>
    </submittedName>
</protein>
<organism evidence="1">
    <name type="scientific">Thermosporothrix sp. COM3</name>
    <dbReference type="NCBI Taxonomy" id="2490863"/>
    <lineage>
        <taxon>Bacteria</taxon>
        <taxon>Bacillati</taxon>
        <taxon>Chloroflexota</taxon>
        <taxon>Ktedonobacteria</taxon>
        <taxon>Ktedonobacterales</taxon>
        <taxon>Thermosporotrichaceae</taxon>
        <taxon>Thermosporothrix</taxon>
    </lineage>
</organism>
<reference evidence="1" key="1">
    <citation type="submission" date="2018-12" db="EMBL/GenBank/DDBJ databases">
        <title>Novel natural products biosynthetic potential of the class Ktedonobacteria.</title>
        <authorList>
            <person name="Zheng Y."/>
            <person name="Saitou A."/>
            <person name="Wang C.M."/>
            <person name="Toyoda A."/>
            <person name="Minakuchi Y."/>
            <person name="Sekiguchi Y."/>
            <person name="Ueda K."/>
            <person name="Takano H."/>
            <person name="Sakai Y."/>
            <person name="Yokota A."/>
            <person name="Yabe S."/>
        </authorList>
    </citation>
    <scope>NUCLEOTIDE SEQUENCE</scope>
    <source>
        <strain evidence="1">COM3</strain>
    </source>
</reference>
<dbReference type="EMBL" id="AP019376">
    <property type="protein sequence ID" value="BBH88103.1"/>
    <property type="molecule type" value="Genomic_DNA"/>
</dbReference>
<gene>
    <name evidence="1" type="ORF">KTC_28540</name>
</gene>
<dbReference type="AlphaFoldDB" id="A0A455SI02"/>
<name>A0A455SI02_9CHLR</name>